<protein>
    <submittedName>
        <fullName evidence="8">Cadmium, cobalt and zinc/H(+)-K(+) antiporter</fullName>
    </submittedName>
</protein>
<keyword evidence="3 6" id="KW-0812">Transmembrane</keyword>
<dbReference type="InterPro" id="IPR050291">
    <property type="entry name" value="CDF_Transporter"/>
</dbReference>
<comment type="subcellular location">
    <subcellularLocation>
        <location evidence="1">Membrane</location>
        <topology evidence="1">Multi-pass membrane protein</topology>
    </subcellularLocation>
</comment>
<feature type="transmembrane region" description="Helical" evidence="6">
    <location>
        <begin position="129"/>
        <end position="146"/>
    </location>
</feature>
<evidence type="ECO:0000256" key="5">
    <source>
        <dbReference type="ARBA" id="ARBA00023136"/>
    </source>
</evidence>
<dbReference type="Gene3D" id="1.20.1510.10">
    <property type="entry name" value="Cation efflux protein transmembrane domain"/>
    <property type="match status" value="1"/>
</dbReference>
<evidence type="ECO:0000256" key="3">
    <source>
        <dbReference type="ARBA" id="ARBA00022692"/>
    </source>
</evidence>
<evidence type="ECO:0000256" key="6">
    <source>
        <dbReference type="SAM" id="Phobius"/>
    </source>
</evidence>
<evidence type="ECO:0000259" key="7">
    <source>
        <dbReference type="Pfam" id="PF01545"/>
    </source>
</evidence>
<sequence length="382" mass="41830">MSNLSELRELNKNNEREKIVIKTSVIGIITNVFLAAFKAGIGLLSNSIAIVLDAVNNISDAGSSIITIVGTKLAGKAPDKKHPFGHGRIEYLSAMMIAVIILYAGTTSLIESVKQIIKPETPDYNPTSLIIIAVAVVVKIALGAYVKKVGEKVKSDSLVNSGADATLDAVISFSTLVAAVIFMVFNLALEAYLGAVIAVIIIKSGIEMLKGTISQLLGEQNDLEVAKAIKKTVMGFKNVLGVYDLILNNYGPNRWNGSLHIEVPDTLSVVELDQLLREISVKVVKEHRVLLTAIGVYSVNTKDEHVIKMQKKLKEVALKQEYIRQVHGFYLLEAEKQMRFDLVVSFDAENRLASFKKAVAEIQKVFPDYQLQAVMDADFTEE</sequence>
<evidence type="ECO:0000256" key="2">
    <source>
        <dbReference type="ARBA" id="ARBA00022448"/>
    </source>
</evidence>
<keyword evidence="9" id="KW-1185">Reference proteome</keyword>
<dbReference type="SUPFAM" id="SSF161111">
    <property type="entry name" value="Cation efflux protein transmembrane domain-like"/>
    <property type="match status" value="1"/>
</dbReference>
<dbReference type="Pfam" id="PF01545">
    <property type="entry name" value="Cation_efflux"/>
    <property type="match status" value="1"/>
</dbReference>
<dbReference type="InterPro" id="IPR036837">
    <property type="entry name" value="Cation_efflux_CTD_sf"/>
</dbReference>
<evidence type="ECO:0000313" key="8">
    <source>
        <dbReference type="EMBL" id="RYC73375.1"/>
    </source>
</evidence>
<organism evidence="8 9">
    <name type="scientific">Candidatus Nanosyncoccus nanoralicus</name>
    <dbReference type="NCBI Taxonomy" id="2171996"/>
    <lineage>
        <taxon>Bacteria</taxon>
        <taxon>Candidatus Saccharimonadota</taxon>
        <taxon>Candidatus Nanosyncoccalia</taxon>
        <taxon>Candidatus Nanosyncoccales</taxon>
        <taxon>Candidatus Nanosyncoccaceae</taxon>
        <taxon>Candidatus Nanosyncoccus</taxon>
    </lineage>
</organism>
<feature type="transmembrane region" description="Helical" evidence="6">
    <location>
        <begin position="191"/>
        <end position="209"/>
    </location>
</feature>
<accession>A0ABY0FJQ7</accession>
<name>A0ABY0FJQ7_9BACT</name>
<dbReference type="PANTHER" id="PTHR43840:SF50">
    <property type="entry name" value="MANGANESE EFFLUX SYSTEM PROTEIN MNES"/>
    <property type="match status" value="1"/>
</dbReference>
<keyword evidence="4 6" id="KW-1133">Transmembrane helix</keyword>
<dbReference type="Proteomes" id="UP001191004">
    <property type="component" value="Unassembled WGS sequence"/>
</dbReference>
<dbReference type="RefSeq" id="WP_129604939.1">
    <property type="nucleotide sequence ID" value="NZ_PRLL01000015.1"/>
</dbReference>
<dbReference type="NCBIfam" id="TIGR01297">
    <property type="entry name" value="CDF"/>
    <property type="match status" value="1"/>
</dbReference>
<comment type="caution">
    <text evidence="8">The sequence shown here is derived from an EMBL/GenBank/DDBJ whole genome shotgun (WGS) entry which is preliminary data.</text>
</comment>
<proteinExistence type="predicted"/>
<keyword evidence="5 6" id="KW-0472">Membrane</keyword>
<evidence type="ECO:0000256" key="1">
    <source>
        <dbReference type="ARBA" id="ARBA00004141"/>
    </source>
</evidence>
<dbReference type="InterPro" id="IPR027469">
    <property type="entry name" value="Cation_efflux_TMD_sf"/>
</dbReference>
<dbReference type="PANTHER" id="PTHR43840">
    <property type="entry name" value="MITOCHONDRIAL METAL TRANSPORTER 1-RELATED"/>
    <property type="match status" value="1"/>
</dbReference>
<dbReference type="InterPro" id="IPR058533">
    <property type="entry name" value="Cation_efflux_TM"/>
</dbReference>
<feature type="transmembrane region" description="Helical" evidence="6">
    <location>
        <begin position="20"/>
        <end position="41"/>
    </location>
</feature>
<evidence type="ECO:0000313" key="9">
    <source>
        <dbReference type="Proteomes" id="UP001191004"/>
    </source>
</evidence>
<dbReference type="Gene3D" id="3.30.70.1350">
    <property type="entry name" value="Cation efflux protein, cytoplasmic domain"/>
    <property type="match status" value="1"/>
</dbReference>
<feature type="domain" description="Cation efflux protein transmembrane" evidence="7">
    <location>
        <begin position="25"/>
        <end position="217"/>
    </location>
</feature>
<dbReference type="SUPFAM" id="SSF160240">
    <property type="entry name" value="Cation efflux protein cytoplasmic domain-like"/>
    <property type="match status" value="1"/>
</dbReference>
<feature type="transmembrane region" description="Helical" evidence="6">
    <location>
        <begin position="91"/>
        <end position="109"/>
    </location>
</feature>
<dbReference type="EMBL" id="PRLL01000015">
    <property type="protein sequence ID" value="RYC73375.1"/>
    <property type="molecule type" value="Genomic_DNA"/>
</dbReference>
<evidence type="ECO:0000256" key="4">
    <source>
        <dbReference type="ARBA" id="ARBA00022989"/>
    </source>
</evidence>
<dbReference type="InterPro" id="IPR002524">
    <property type="entry name" value="Cation_efflux"/>
</dbReference>
<reference evidence="8 9" key="2">
    <citation type="journal article" date="2020" name="Cell Rep.">
        <title>Acquisition and Adaptation of Ultra-small Parasitic Reduced Genome Bacteria to Mammalian Hosts.</title>
        <authorList>
            <person name="McLean J.S."/>
            <person name="Bor B."/>
            <person name="Kerns K.A."/>
            <person name="Liu Q."/>
            <person name="To T.T."/>
            <person name="Solden L."/>
            <person name="Hendrickson E.L."/>
            <person name="Wrighton K."/>
            <person name="Shi W."/>
            <person name="He X."/>
        </authorList>
    </citation>
    <scope>NUCLEOTIDE SEQUENCE [LARGE SCALE GENOMIC DNA]</scope>
    <source>
        <strain evidence="8 9">TM7_KMM_G3_1_HOT_351</strain>
    </source>
</reference>
<reference evidence="8 9" key="1">
    <citation type="journal article" date="2018" name="bioRxiv">
        <title>Evidence of independent acquisition and adaption of ultra-small bacteria to human hosts across the highly diverse yet reduced genomes of the phylum Saccharibacteria.</title>
        <authorList>
            <person name="McLean J.S."/>
            <person name="Bor B."/>
            <person name="To T.T."/>
            <person name="Liu Q."/>
            <person name="Kearns K.A."/>
            <person name="Solden L.M."/>
            <person name="Wrighton K.C."/>
            <person name="He X."/>
            <person name="Shi W."/>
        </authorList>
    </citation>
    <scope>NUCLEOTIDE SEQUENCE [LARGE SCALE GENOMIC DNA]</scope>
    <source>
        <strain evidence="8 9">TM7_KMM_G3_1_HOT_351</strain>
    </source>
</reference>
<gene>
    <name evidence="8" type="primary">czcD</name>
    <name evidence="8" type="ORF">G3KMM_00421</name>
</gene>
<keyword evidence="2" id="KW-0813">Transport</keyword>